<dbReference type="EMBL" id="OV725081">
    <property type="protein sequence ID" value="CAH1402375.1"/>
    <property type="molecule type" value="Genomic_DNA"/>
</dbReference>
<dbReference type="AlphaFoldDB" id="A0A9P0HH30"/>
<name>A0A9P0HH30_NEZVI</name>
<evidence type="ECO:0000256" key="1">
    <source>
        <dbReference type="SAM" id="MobiDB-lite"/>
    </source>
</evidence>
<evidence type="ECO:0000313" key="2">
    <source>
        <dbReference type="EMBL" id="CAH1402375.1"/>
    </source>
</evidence>
<evidence type="ECO:0000313" key="3">
    <source>
        <dbReference type="Proteomes" id="UP001152798"/>
    </source>
</evidence>
<feature type="region of interest" description="Disordered" evidence="1">
    <location>
        <begin position="76"/>
        <end position="99"/>
    </location>
</feature>
<keyword evidence="3" id="KW-1185">Reference proteome</keyword>
<organism evidence="2 3">
    <name type="scientific">Nezara viridula</name>
    <name type="common">Southern green stink bug</name>
    <name type="synonym">Cimex viridulus</name>
    <dbReference type="NCBI Taxonomy" id="85310"/>
    <lineage>
        <taxon>Eukaryota</taxon>
        <taxon>Metazoa</taxon>
        <taxon>Ecdysozoa</taxon>
        <taxon>Arthropoda</taxon>
        <taxon>Hexapoda</taxon>
        <taxon>Insecta</taxon>
        <taxon>Pterygota</taxon>
        <taxon>Neoptera</taxon>
        <taxon>Paraneoptera</taxon>
        <taxon>Hemiptera</taxon>
        <taxon>Heteroptera</taxon>
        <taxon>Panheteroptera</taxon>
        <taxon>Pentatomomorpha</taxon>
        <taxon>Pentatomoidea</taxon>
        <taxon>Pentatomidae</taxon>
        <taxon>Pentatominae</taxon>
        <taxon>Nezara</taxon>
    </lineage>
</organism>
<dbReference type="Proteomes" id="UP001152798">
    <property type="component" value="Chromosome 5"/>
</dbReference>
<reference evidence="2" key="1">
    <citation type="submission" date="2022-01" db="EMBL/GenBank/DDBJ databases">
        <authorList>
            <person name="King R."/>
        </authorList>
    </citation>
    <scope>NUCLEOTIDE SEQUENCE</scope>
</reference>
<gene>
    <name evidence="2" type="ORF">NEZAVI_LOCUS11205</name>
</gene>
<proteinExistence type="predicted"/>
<sequence length="112" mass="12174">MTSPTPKTSPRGPNDVEHAITHPQRLKVRYLRSAVPRSIIGGGFPLRPGAVSFLRRHTTLGRTMLTEQSSLIRANRQWQRASDRSTSEGGGWSLQFTTVPKGAGGLGPINIS</sequence>
<protein>
    <submittedName>
        <fullName evidence="2">Uncharacterized protein</fullName>
    </submittedName>
</protein>
<feature type="region of interest" description="Disordered" evidence="1">
    <location>
        <begin position="1"/>
        <end position="21"/>
    </location>
</feature>
<accession>A0A9P0HH30</accession>